<comment type="caution">
    <text evidence="3">The sequence shown here is derived from an EMBL/GenBank/DDBJ whole genome shotgun (WGS) entry which is preliminary data.</text>
</comment>
<dbReference type="GO" id="GO:0008237">
    <property type="term" value="F:metallopeptidase activity"/>
    <property type="evidence" value="ECO:0007669"/>
    <property type="project" value="UniProtKB-KW"/>
</dbReference>
<feature type="transmembrane region" description="Helical" evidence="1">
    <location>
        <begin position="30"/>
        <end position="50"/>
    </location>
</feature>
<feature type="transmembrane region" description="Helical" evidence="1">
    <location>
        <begin position="119"/>
        <end position="144"/>
    </location>
</feature>
<name>A0A832XM26_9ARCH</name>
<sequence>MAIETLWNFNLFEILNQTVSFVLFGTRYKFVLWQFSVLVGFGTFLISRLLNRRVPRILFWSLGSLFPRILITAPIIEEVIFRLILITFLFSITNSVIIAIFVSAFLWGVSHIIYGSHRVLDTFLHGLLLGLIFVNFGIVATIIIHMTHNFLDILTGG</sequence>
<keyword evidence="1" id="KW-1133">Transmembrane helix</keyword>
<dbReference type="Pfam" id="PF02517">
    <property type="entry name" value="Rce1-like"/>
    <property type="match status" value="1"/>
</dbReference>
<dbReference type="Proteomes" id="UP000646946">
    <property type="component" value="Unassembled WGS sequence"/>
</dbReference>
<dbReference type="InterPro" id="IPR003675">
    <property type="entry name" value="Rce1/LyrA-like_dom"/>
</dbReference>
<keyword evidence="3" id="KW-0482">Metalloprotease</keyword>
<proteinExistence type="predicted"/>
<keyword evidence="1" id="KW-0812">Transmembrane</keyword>
<feature type="transmembrane region" description="Helical" evidence="1">
    <location>
        <begin position="82"/>
        <end position="107"/>
    </location>
</feature>
<dbReference type="EMBL" id="DVAB01000032">
    <property type="protein sequence ID" value="HIK00653.1"/>
    <property type="molecule type" value="Genomic_DNA"/>
</dbReference>
<evidence type="ECO:0000259" key="2">
    <source>
        <dbReference type="Pfam" id="PF02517"/>
    </source>
</evidence>
<dbReference type="GO" id="GO:0006508">
    <property type="term" value="P:proteolysis"/>
    <property type="evidence" value="ECO:0007669"/>
    <property type="project" value="UniProtKB-KW"/>
</dbReference>
<evidence type="ECO:0000313" key="3">
    <source>
        <dbReference type="EMBL" id="HIK00653.1"/>
    </source>
</evidence>
<organism evidence="3 4">
    <name type="scientific">Candidatus Naiadarchaeum limnaeum</name>
    <dbReference type="NCBI Taxonomy" id="2756139"/>
    <lineage>
        <taxon>Archaea</taxon>
        <taxon>Candidatus Undinarchaeota</taxon>
        <taxon>Candidatus Undinarchaeia</taxon>
        <taxon>Candidatus Naiadarchaeales</taxon>
        <taxon>Candidatus Naiadarchaeaceae</taxon>
        <taxon>Candidatus Naiadarchaeum</taxon>
    </lineage>
</organism>
<feature type="domain" description="CAAX prenyl protease 2/Lysostaphin resistance protein A-like" evidence="2">
    <location>
        <begin position="65"/>
        <end position="151"/>
    </location>
</feature>
<evidence type="ECO:0000256" key="1">
    <source>
        <dbReference type="SAM" id="Phobius"/>
    </source>
</evidence>
<reference evidence="3 4" key="1">
    <citation type="journal article" name="Nat. Commun.">
        <title>Undinarchaeota illuminate DPANN phylogeny and the impact of gene transfer on archaeal evolution.</title>
        <authorList>
            <person name="Dombrowski N."/>
            <person name="Williams T.A."/>
            <person name="Sun J."/>
            <person name="Woodcroft B.J."/>
            <person name="Lee J.H."/>
            <person name="Minh B.Q."/>
            <person name="Rinke C."/>
            <person name="Spang A."/>
        </authorList>
    </citation>
    <scope>NUCLEOTIDE SEQUENCE [LARGE SCALE GENOMIC DNA]</scope>
    <source>
        <strain evidence="3">MAG_bin1129</strain>
    </source>
</reference>
<dbReference type="AlphaFoldDB" id="A0A832XM26"/>
<dbReference type="GO" id="GO:0004175">
    <property type="term" value="F:endopeptidase activity"/>
    <property type="evidence" value="ECO:0007669"/>
    <property type="project" value="UniProtKB-ARBA"/>
</dbReference>
<keyword evidence="3" id="KW-0378">Hydrolase</keyword>
<evidence type="ECO:0000313" key="4">
    <source>
        <dbReference type="Proteomes" id="UP000646946"/>
    </source>
</evidence>
<dbReference type="GO" id="GO:0080120">
    <property type="term" value="P:CAAX-box protein maturation"/>
    <property type="evidence" value="ECO:0007669"/>
    <property type="project" value="UniProtKB-ARBA"/>
</dbReference>
<keyword evidence="4" id="KW-1185">Reference proteome</keyword>
<protein>
    <submittedName>
        <fullName evidence="3">CPBP family intramembrane metalloprotease</fullName>
    </submittedName>
</protein>
<keyword evidence="3" id="KW-0645">Protease</keyword>
<accession>A0A832XM26</accession>
<gene>
    <name evidence="3" type="ORF">H1016_03880</name>
</gene>
<keyword evidence="1" id="KW-0472">Membrane</keyword>
<feature type="transmembrane region" description="Helical" evidence="1">
    <location>
        <begin position="57"/>
        <end position="76"/>
    </location>
</feature>